<proteinExistence type="predicted"/>
<dbReference type="GO" id="GO:0003676">
    <property type="term" value="F:nucleic acid binding"/>
    <property type="evidence" value="ECO:0007669"/>
    <property type="project" value="InterPro"/>
</dbReference>
<dbReference type="SUPFAM" id="SSF47819">
    <property type="entry name" value="HRDC-like"/>
    <property type="match status" value="1"/>
</dbReference>
<feature type="domain" description="HRDC" evidence="1">
    <location>
        <begin position="79"/>
        <end position="156"/>
    </location>
</feature>
<dbReference type="InterPro" id="IPR044876">
    <property type="entry name" value="HRDC_dom_sf"/>
</dbReference>
<dbReference type="GO" id="GO:0000166">
    <property type="term" value="F:nucleotide binding"/>
    <property type="evidence" value="ECO:0007669"/>
    <property type="project" value="InterPro"/>
</dbReference>
<dbReference type="PATRIC" id="fig|1454003.3.peg.315"/>
<dbReference type="Pfam" id="PF00570">
    <property type="entry name" value="HRDC"/>
    <property type="match status" value="1"/>
</dbReference>
<gene>
    <name evidence="2" type="primary">recQ_1</name>
    <name evidence="2" type="ORF">AW10_00305</name>
</gene>
<protein>
    <submittedName>
        <fullName evidence="2">ATP-dependent DNA helicase RecQ</fullName>
        <ecNumber evidence="2">3.6.4.12</ecNumber>
    </submittedName>
</protein>
<name>A0A011Q111_9PROT</name>
<dbReference type="PROSITE" id="PS50967">
    <property type="entry name" value="HRDC"/>
    <property type="match status" value="1"/>
</dbReference>
<accession>A0A011Q111</accession>
<organism evidence="2 3">
    <name type="scientific">Candidatus Accumulibacter appositus</name>
    <dbReference type="NCBI Taxonomy" id="1454003"/>
    <lineage>
        <taxon>Bacteria</taxon>
        <taxon>Pseudomonadati</taxon>
        <taxon>Pseudomonadota</taxon>
        <taxon>Betaproteobacteria</taxon>
        <taxon>Candidatus Accumulibacter</taxon>
    </lineage>
</organism>
<dbReference type="STRING" id="1454003.AW10_00305"/>
<comment type="caution">
    <text evidence="2">The sequence shown here is derived from an EMBL/GenBank/DDBJ whole genome shotgun (WGS) entry which is preliminary data.</text>
</comment>
<sequence length="156" mass="16789">MSYRFFAIPACNPGAAEAELNQLLAASRVLSVERQLVAAGEASFWAICVSLAPGPGPLPDALKADQGSARRIDYREVLNDADFAVFVQLRALRKSIAESEAVAQYAVFTNEQLANMVRGRVRTLEALGAIDGVGPARLERYAERFLAVLQQALAPA</sequence>
<dbReference type="GO" id="GO:0016787">
    <property type="term" value="F:hydrolase activity"/>
    <property type="evidence" value="ECO:0007669"/>
    <property type="project" value="UniProtKB-KW"/>
</dbReference>
<evidence type="ECO:0000313" key="3">
    <source>
        <dbReference type="Proteomes" id="UP000021816"/>
    </source>
</evidence>
<dbReference type="InterPro" id="IPR002121">
    <property type="entry name" value="HRDC_dom"/>
</dbReference>
<dbReference type="SMART" id="SM00341">
    <property type="entry name" value="HRDC"/>
    <property type="match status" value="1"/>
</dbReference>
<keyword evidence="2" id="KW-0067">ATP-binding</keyword>
<dbReference type="AlphaFoldDB" id="A0A011Q111"/>
<keyword evidence="2" id="KW-0347">Helicase</keyword>
<evidence type="ECO:0000259" key="1">
    <source>
        <dbReference type="PROSITE" id="PS50967"/>
    </source>
</evidence>
<keyword evidence="2" id="KW-0378">Hydrolase</keyword>
<dbReference type="Proteomes" id="UP000021816">
    <property type="component" value="Unassembled WGS sequence"/>
</dbReference>
<dbReference type="InterPro" id="IPR010997">
    <property type="entry name" value="HRDC-like_sf"/>
</dbReference>
<dbReference type="EMBL" id="JEMX01000009">
    <property type="protein sequence ID" value="EXI82855.1"/>
    <property type="molecule type" value="Genomic_DNA"/>
</dbReference>
<dbReference type="EC" id="3.6.4.12" evidence="2"/>
<reference evidence="2 3" key="1">
    <citation type="submission" date="2014-02" db="EMBL/GenBank/DDBJ databases">
        <title>Expanding our view of genomic diversity in Candidatus Accumulibacter clades.</title>
        <authorList>
            <person name="Skennerton C.T."/>
            <person name="Barr J.J."/>
            <person name="Slater F.R."/>
            <person name="Bond P.L."/>
            <person name="Tyson G.W."/>
        </authorList>
    </citation>
    <scope>NUCLEOTIDE SEQUENCE [LARGE SCALE GENOMIC DNA]</scope>
    <source>
        <strain evidence="3">BA-92</strain>
    </source>
</reference>
<dbReference type="GO" id="GO:0003678">
    <property type="term" value="F:DNA helicase activity"/>
    <property type="evidence" value="ECO:0007669"/>
    <property type="project" value="UniProtKB-EC"/>
</dbReference>
<evidence type="ECO:0000313" key="2">
    <source>
        <dbReference type="EMBL" id="EXI82855.1"/>
    </source>
</evidence>
<dbReference type="Gene3D" id="1.10.150.80">
    <property type="entry name" value="HRDC domain"/>
    <property type="match status" value="1"/>
</dbReference>
<keyword evidence="2" id="KW-0547">Nucleotide-binding</keyword>